<dbReference type="RefSeq" id="WP_005606007.1">
    <property type="nucleotide sequence ID" value="NZ_CP102283.1"/>
</dbReference>
<name>C8NFK3_9LACT</name>
<dbReference type="STRING" id="638301.HMPREF0444_0698"/>
<gene>
    <name evidence="1" type="ORF">HMPREF0444_0698</name>
</gene>
<dbReference type="Pfam" id="PF08796">
    <property type="entry name" value="DUF1797"/>
    <property type="match status" value="1"/>
</dbReference>
<organism evidence="1 2">
    <name type="scientific">Granulicatella adiacens ATCC 49175</name>
    <dbReference type="NCBI Taxonomy" id="638301"/>
    <lineage>
        <taxon>Bacteria</taxon>
        <taxon>Bacillati</taxon>
        <taxon>Bacillota</taxon>
        <taxon>Bacilli</taxon>
        <taxon>Lactobacillales</taxon>
        <taxon>Carnobacteriaceae</taxon>
        <taxon>Granulicatella</taxon>
    </lineage>
</organism>
<dbReference type="eggNOG" id="COG4703">
    <property type="taxonomic scope" value="Bacteria"/>
</dbReference>
<evidence type="ECO:0000313" key="1">
    <source>
        <dbReference type="EMBL" id="EEW37608.1"/>
    </source>
</evidence>
<dbReference type="InterPro" id="IPR038073">
    <property type="entry name" value="YkuJ-like_sf"/>
</dbReference>
<dbReference type="SUPFAM" id="SSF143567">
    <property type="entry name" value="YkuJ-like"/>
    <property type="match status" value="1"/>
</dbReference>
<accession>C8NFK3</accession>
<dbReference type="GeneID" id="78412975"/>
<dbReference type="InterPro" id="IPR014904">
    <property type="entry name" value="YkuJ-like"/>
</dbReference>
<reference evidence="1 2" key="1">
    <citation type="submission" date="2009-08" db="EMBL/GenBank/DDBJ databases">
        <authorList>
            <person name="Muzny D."/>
            <person name="Qin X."/>
            <person name="Deng J."/>
            <person name="Jiang H."/>
            <person name="Liu Y."/>
            <person name="Qu J."/>
            <person name="Song X.-Z."/>
            <person name="Zhang L."/>
            <person name="Thornton R."/>
            <person name="Coyle M."/>
            <person name="Francisco L."/>
            <person name="Jackson L."/>
            <person name="Javaid M."/>
            <person name="Korchina V."/>
            <person name="Kovar C."/>
            <person name="Mata R."/>
            <person name="Mathew T."/>
            <person name="Ngo R."/>
            <person name="Nguyen L."/>
            <person name="Nguyen N."/>
            <person name="Okwuonu G."/>
            <person name="Ongeri F."/>
            <person name="Pham C."/>
            <person name="Simmons D."/>
            <person name="Wilczek-Boney K."/>
            <person name="Hale W."/>
            <person name="Jakkamsetti A."/>
            <person name="Pham P."/>
            <person name="Ruth R."/>
            <person name="San Lucas F."/>
            <person name="Warren J."/>
            <person name="Zhang J."/>
            <person name="Zhao Z."/>
            <person name="Zhou C."/>
            <person name="Zhu D."/>
            <person name="Lee S."/>
            <person name="Bess C."/>
            <person name="Blankenburg K."/>
            <person name="Forbes L."/>
            <person name="Fu Q."/>
            <person name="Gubbala S."/>
            <person name="Hirani K."/>
            <person name="Jayaseelan J.C."/>
            <person name="Lara F."/>
            <person name="Munidasa M."/>
            <person name="Palculict T."/>
            <person name="Patil S."/>
            <person name="Pu L.-L."/>
            <person name="Saada N."/>
            <person name="Tang L."/>
            <person name="Weissenberger G."/>
            <person name="Zhu Y."/>
            <person name="Hemphill L."/>
            <person name="Shang Y."/>
            <person name="Youmans B."/>
            <person name="Ayvaz T."/>
            <person name="Ross M."/>
            <person name="Santibanez J."/>
            <person name="Aqrawi P."/>
            <person name="Gross S."/>
            <person name="Joshi V."/>
            <person name="Fowler G."/>
            <person name="Nazareth L."/>
            <person name="Reid J."/>
            <person name="Worley K."/>
            <person name="Petrosino J."/>
            <person name="Highlander S."/>
            <person name="Gibbs R."/>
        </authorList>
    </citation>
    <scope>NUCLEOTIDE SEQUENCE [LARGE SCALE GENOMIC DNA]</scope>
    <source>
        <strain evidence="1 2">ATCC 49175</strain>
    </source>
</reference>
<evidence type="ECO:0008006" key="3">
    <source>
        <dbReference type="Google" id="ProtNLM"/>
    </source>
</evidence>
<dbReference type="HOGENOM" id="CLU_157750_2_1_9"/>
<dbReference type="Gene3D" id="3.30.720.20">
    <property type="entry name" value="Protein of unknown function DUF1797"/>
    <property type="match status" value="1"/>
</dbReference>
<keyword evidence="2" id="KW-1185">Reference proteome</keyword>
<evidence type="ECO:0000313" key="2">
    <source>
        <dbReference type="Proteomes" id="UP000005926"/>
    </source>
</evidence>
<dbReference type="Proteomes" id="UP000005926">
    <property type="component" value="Unassembled WGS sequence"/>
</dbReference>
<dbReference type="EMBL" id="ACKZ01000014">
    <property type="protein sequence ID" value="EEW37608.1"/>
    <property type="molecule type" value="Genomic_DNA"/>
</dbReference>
<comment type="caution">
    <text evidence="1">The sequence shown here is derived from an EMBL/GenBank/DDBJ whole genome shotgun (WGS) entry which is preliminary data.</text>
</comment>
<proteinExistence type="predicted"/>
<sequence length="76" mass="8836">MKPSQLVAIVQRLQTMAAQDSEIEVRRFEKDGVEKAIVTFNHEANSFELEDVETNQTFQFDDIDLVTIEIFEMLQD</sequence>
<dbReference type="AlphaFoldDB" id="C8NFK3"/>
<protein>
    <recommendedName>
        <fullName evidence="3">DUF1797 family protein</fullName>
    </recommendedName>
</protein>